<keyword evidence="3" id="KW-1185">Reference proteome</keyword>
<protein>
    <recommendedName>
        <fullName evidence="4">Hyaluronan/mRNA-binding protein domain-containing protein</fullName>
    </recommendedName>
</protein>
<organism evidence="2 3">
    <name type="scientific">Blepharisma stoltei</name>
    <dbReference type="NCBI Taxonomy" id="1481888"/>
    <lineage>
        <taxon>Eukaryota</taxon>
        <taxon>Sar</taxon>
        <taxon>Alveolata</taxon>
        <taxon>Ciliophora</taxon>
        <taxon>Postciliodesmatophora</taxon>
        <taxon>Heterotrichea</taxon>
        <taxon>Heterotrichida</taxon>
        <taxon>Blepharismidae</taxon>
        <taxon>Blepharisma</taxon>
    </lineage>
</organism>
<proteinExistence type="predicted"/>
<feature type="region of interest" description="Disordered" evidence="1">
    <location>
        <begin position="1"/>
        <end position="68"/>
    </location>
</feature>
<name>A0AAU9IBY8_9CILI</name>
<feature type="compositionally biased region" description="Basic and acidic residues" evidence="1">
    <location>
        <begin position="51"/>
        <end position="68"/>
    </location>
</feature>
<accession>A0AAU9IBY8</accession>
<gene>
    <name evidence="2" type="ORF">BSTOLATCC_MIC5215</name>
</gene>
<reference evidence="2" key="1">
    <citation type="submission" date="2021-09" db="EMBL/GenBank/DDBJ databases">
        <authorList>
            <consortium name="AG Swart"/>
            <person name="Singh M."/>
            <person name="Singh A."/>
            <person name="Seah K."/>
            <person name="Emmerich C."/>
        </authorList>
    </citation>
    <scope>NUCLEOTIDE SEQUENCE</scope>
    <source>
        <strain evidence="2">ATCC30299</strain>
    </source>
</reference>
<dbReference type="AlphaFoldDB" id="A0AAU9IBY8"/>
<sequence length="68" mass="7612">MEREDHKRSVEGKKDKDARLDRHSAQGVDPNPKKGGHGGWGTVDESEPVEIADRGDPNYDPDEEKKQS</sequence>
<evidence type="ECO:0000313" key="2">
    <source>
        <dbReference type="EMBL" id="CAG9311956.1"/>
    </source>
</evidence>
<dbReference type="EMBL" id="CAJZBQ010000005">
    <property type="protein sequence ID" value="CAG9311956.1"/>
    <property type="molecule type" value="Genomic_DNA"/>
</dbReference>
<dbReference type="Proteomes" id="UP001162131">
    <property type="component" value="Unassembled WGS sequence"/>
</dbReference>
<comment type="caution">
    <text evidence="2">The sequence shown here is derived from an EMBL/GenBank/DDBJ whole genome shotgun (WGS) entry which is preliminary data.</text>
</comment>
<evidence type="ECO:0008006" key="4">
    <source>
        <dbReference type="Google" id="ProtNLM"/>
    </source>
</evidence>
<evidence type="ECO:0000313" key="3">
    <source>
        <dbReference type="Proteomes" id="UP001162131"/>
    </source>
</evidence>
<evidence type="ECO:0000256" key="1">
    <source>
        <dbReference type="SAM" id="MobiDB-lite"/>
    </source>
</evidence>
<feature type="compositionally biased region" description="Basic and acidic residues" evidence="1">
    <location>
        <begin position="1"/>
        <end position="24"/>
    </location>
</feature>